<reference evidence="2" key="3">
    <citation type="submission" date="2015-04" db="UniProtKB">
        <authorList>
            <consortium name="EnsemblPlants"/>
        </authorList>
    </citation>
    <scope>IDENTIFICATION</scope>
    <source>
        <strain evidence="2">cv. Jemalong A17</strain>
    </source>
</reference>
<reference evidence="1 3" key="2">
    <citation type="journal article" date="2014" name="BMC Genomics">
        <title>An improved genome release (version Mt4.0) for the model legume Medicago truncatula.</title>
        <authorList>
            <person name="Tang H."/>
            <person name="Krishnakumar V."/>
            <person name="Bidwell S."/>
            <person name="Rosen B."/>
            <person name="Chan A."/>
            <person name="Zhou S."/>
            <person name="Gentzbittel L."/>
            <person name="Childs K.L."/>
            <person name="Yandell M."/>
            <person name="Gundlach H."/>
            <person name="Mayer K.F."/>
            <person name="Schwartz D.C."/>
            <person name="Town C.D."/>
        </authorList>
    </citation>
    <scope>GENOME REANNOTATION</scope>
    <source>
        <strain evidence="1">A17</strain>
        <strain evidence="2 3">cv. Jemalong A17</strain>
    </source>
</reference>
<accession>A0A072UXQ6</accession>
<dbReference type="InterPro" id="IPR011989">
    <property type="entry name" value="ARM-like"/>
</dbReference>
<protein>
    <submittedName>
        <fullName evidence="1">HEAT repeat protein</fullName>
    </submittedName>
</protein>
<dbReference type="AlphaFoldDB" id="A0A072UXQ6"/>
<dbReference type="Gene3D" id="1.25.10.10">
    <property type="entry name" value="Leucine-rich Repeat Variant"/>
    <property type="match status" value="1"/>
</dbReference>
<dbReference type="EMBL" id="CM001219">
    <property type="protein sequence ID" value="KEH34599.1"/>
    <property type="molecule type" value="Genomic_DNA"/>
</dbReference>
<gene>
    <name evidence="1" type="ordered locus">MTR_3g064935</name>
</gene>
<sequence>MTSDRFYAEGILRLYNVTIKRLSISKQCEDGYVRILCDTAVSALGKIFEYHRGSIGPKAVQKWLNFLPLKHDFSEARYAHGLLSNLIRSSDEQLFGSNNENLPKIISIVKEILSGPDRLGTEEAINQMIDFIDQHGGMEIELGD</sequence>
<dbReference type="EnsemblPlants" id="KEH34599">
    <property type="protein sequence ID" value="KEH34599"/>
    <property type="gene ID" value="MTR_3g064935"/>
</dbReference>
<evidence type="ECO:0000313" key="2">
    <source>
        <dbReference type="EnsemblPlants" id="KEH34599"/>
    </source>
</evidence>
<keyword evidence="3" id="KW-1185">Reference proteome</keyword>
<name>A0A072UXQ6_MEDTR</name>
<dbReference type="InterPro" id="IPR016024">
    <property type="entry name" value="ARM-type_fold"/>
</dbReference>
<evidence type="ECO:0000313" key="1">
    <source>
        <dbReference type="EMBL" id="KEH34599.1"/>
    </source>
</evidence>
<dbReference type="STRING" id="3880.A0A072UXQ6"/>
<proteinExistence type="predicted"/>
<evidence type="ECO:0000313" key="3">
    <source>
        <dbReference type="Proteomes" id="UP000002051"/>
    </source>
</evidence>
<dbReference type="Proteomes" id="UP000002051">
    <property type="component" value="Chromosome 3"/>
</dbReference>
<dbReference type="HOGENOM" id="CLU_1799335_0_0_1"/>
<dbReference type="SUPFAM" id="SSF48371">
    <property type="entry name" value="ARM repeat"/>
    <property type="match status" value="1"/>
</dbReference>
<organism evidence="1 3">
    <name type="scientific">Medicago truncatula</name>
    <name type="common">Barrel medic</name>
    <name type="synonym">Medicago tribuloides</name>
    <dbReference type="NCBI Taxonomy" id="3880"/>
    <lineage>
        <taxon>Eukaryota</taxon>
        <taxon>Viridiplantae</taxon>
        <taxon>Streptophyta</taxon>
        <taxon>Embryophyta</taxon>
        <taxon>Tracheophyta</taxon>
        <taxon>Spermatophyta</taxon>
        <taxon>Magnoliopsida</taxon>
        <taxon>eudicotyledons</taxon>
        <taxon>Gunneridae</taxon>
        <taxon>Pentapetalae</taxon>
        <taxon>rosids</taxon>
        <taxon>fabids</taxon>
        <taxon>Fabales</taxon>
        <taxon>Fabaceae</taxon>
        <taxon>Papilionoideae</taxon>
        <taxon>50 kb inversion clade</taxon>
        <taxon>NPAAA clade</taxon>
        <taxon>Hologalegina</taxon>
        <taxon>IRL clade</taxon>
        <taxon>Trifolieae</taxon>
        <taxon>Medicago</taxon>
    </lineage>
</organism>
<reference evidence="1 3" key="1">
    <citation type="journal article" date="2011" name="Nature">
        <title>The Medicago genome provides insight into the evolution of rhizobial symbioses.</title>
        <authorList>
            <person name="Young N.D."/>
            <person name="Debelle F."/>
            <person name="Oldroyd G.E."/>
            <person name="Geurts R."/>
            <person name="Cannon S.B."/>
            <person name="Udvardi M.K."/>
            <person name="Benedito V.A."/>
            <person name="Mayer K.F."/>
            <person name="Gouzy J."/>
            <person name="Schoof H."/>
            <person name="Van de Peer Y."/>
            <person name="Proost S."/>
            <person name="Cook D.R."/>
            <person name="Meyers B.C."/>
            <person name="Spannagl M."/>
            <person name="Cheung F."/>
            <person name="De Mita S."/>
            <person name="Krishnakumar V."/>
            <person name="Gundlach H."/>
            <person name="Zhou S."/>
            <person name="Mudge J."/>
            <person name="Bharti A.K."/>
            <person name="Murray J.D."/>
            <person name="Naoumkina M.A."/>
            <person name="Rosen B."/>
            <person name="Silverstein K.A."/>
            <person name="Tang H."/>
            <person name="Rombauts S."/>
            <person name="Zhao P.X."/>
            <person name="Zhou P."/>
            <person name="Barbe V."/>
            <person name="Bardou P."/>
            <person name="Bechner M."/>
            <person name="Bellec A."/>
            <person name="Berger A."/>
            <person name="Berges H."/>
            <person name="Bidwell S."/>
            <person name="Bisseling T."/>
            <person name="Choisne N."/>
            <person name="Couloux A."/>
            <person name="Denny R."/>
            <person name="Deshpande S."/>
            <person name="Dai X."/>
            <person name="Doyle J.J."/>
            <person name="Dudez A.M."/>
            <person name="Farmer A.D."/>
            <person name="Fouteau S."/>
            <person name="Franken C."/>
            <person name="Gibelin C."/>
            <person name="Gish J."/>
            <person name="Goldstein S."/>
            <person name="Gonzalez A.J."/>
            <person name="Green P.J."/>
            <person name="Hallab A."/>
            <person name="Hartog M."/>
            <person name="Hua A."/>
            <person name="Humphray S.J."/>
            <person name="Jeong D.H."/>
            <person name="Jing Y."/>
            <person name="Jocker A."/>
            <person name="Kenton S.M."/>
            <person name="Kim D.J."/>
            <person name="Klee K."/>
            <person name="Lai H."/>
            <person name="Lang C."/>
            <person name="Lin S."/>
            <person name="Macmil S.L."/>
            <person name="Magdelenat G."/>
            <person name="Matthews L."/>
            <person name="McCorrison J."/>
            <person name="Monaghan E.L."/>
            <person name="Mun J.H."/>
            <person name="Najar F.Z."/>
            <person name="Nicholson C."/>
            <person name="Noirot C."/>
            <person name="O'Bleness M."/>
            <person name="Paule C.R."/>
            <person name="Poulain J."/>
            <person name="Prion F."/>
            <person name="Qin B."/>
            <person name="Qu C."/>
            <person name="Retzel E.F."/>
            <person name="Riddle C."/>
            <person name="Sallet E."/>
            <person name="Samain S."/>
            <person name="Samson N."/>
            <person name="Sanders I."/>
            <person name="Saurat O."/>
            <person name="Scarpelli C."/>
            <person name="Schiex T."/>
            <person name="Segurens B."/>
            <person name="Severin A.J."/>
            <person name="Sherrier D.J."/>
            <person name="Shi R."/>
            <person name="Sims S."/>
            <person name="Singer S.R."/>
            <person name="Sinharoy S."/>
            <person name="Sterck L."/>
            <person name="Viollet A."/>
            <person name="Wang B.B."/>
            <person name="Wang K."/>
            <person name="Wang M."/>
            <person name="Wang X."/>
            <person name="Warfsmann J."/>
            <person name="Weissenbach J."/>
            <person name="White D.D."/>
            <person name="White J.D."/>
            <person name="Wiley G.B."/>
            <person name="Wincker P."/>
            <person name="Xing Y."/>
            <person name="Yang L."/>
            <person name="Yao Z."/>
            <person name="Ying F."/>
            <person name="Zhai J."/>
            <person name="Zhou L."/>
            <person name="Zuber A."/>
            <person name="Denarie J."/>
            <person name="Dixon R.A."/>
            <person name="May G.D."/>
            <person name="Schwartz D.C."/>
            <person name="Rogers J."/>
            <person name="Quetier F."/>
            <person name="Town C.D."/>
            <person name="Roe B.A."/>
        </authorList>
    </citation>
    <scope>NUCLEOTIDE SEQUENCE [LARGE SCALE GENOMIC DNA]</scope>
    <source>
        <strain evidence="1">A17</strain>
        <strain evidence="2 3">cv. Jemalong A17</strain>
    </source>
</reference>